<evidence type="ECO:0000313" key="2">
    <source>
        <dbReference type="EMBL" id="KAF0905336.1"/>
    </source>
</evidence>
<evidence type="ECO:0000313" key="3">
    <source>
        <dbReference type="Proteomes" id="UP000479710"/>
    </source>
</evidence>
<organism evidence="2 3">
    <name type="scientific">Oryza meyeriana var. granulata</name>
    <dbReference type="NCBI Taxonomy" id="110450"/>
    <lineage>
        <taxon>Eukaryota</taxon>
        <taxon>Viridiplantae</taxon>
        <taxon>Streptophyta</taxon>
        <taxon>Embryophyta</taxon>
        <taxon>Tracheophyta</taxon>
        <taxon>Spermatophyta</taxon>
        <taxon>Magnoliopsida</taxon>
        <taxon>Liliopsida</taxon>
        <taxon>Poales</taxon>
        <taxon>Poaceae</taxon>
        <taxon>BOP clade</taxon>
        <taxon>Oryzoideae</taxon>
        <taxon>Oryzeae</taxon>
        <taxon>Oryzinae</taxon>
        <taxon>Oryza</taxon>
        <taxon>Oryza meyeriana</taxon>
    </lineage>
</organism>
<name>A0A6G1CYS8_9ORYZ</name>
<evidence type="ECO:0000256" key="1">
    <source>
        <dbReference type="SAM" id="MobiDB-lite"/>
    </source>
</evidence>
<feature type="region of interest" description="Disordered" evidence="1">
    <location>
        <begin position="40"/>
        <end position="90"/>
    </location>
</feature>
<reference evidence="2 3" key="1">
    <citation type="submission" date="2019-11" db="EMBL/GenBank/DDBJ databases">
        <title>Whole genome sequence of Oryza granulata.</title>
        <authorList>
            <person name="Li W."/>
        </authorList>
    </citation>
    <scope>NUCLEOTIDE SEQUENCE [LARGE SCALE GENOMIC DNA]</scope>
    <source>
        <strain evidence="3">cv. Menghai</strain>
        <tissue evidence="2">Leaf</tissue>
    </source>
</reference>
<gene>
    <name evidence="2" type="ORF">E2562_003932</name>
</gene>
<dbReference type="Proteomes" id="UP000479710">
    <property type="component" value="Unassembled WGS sequence"/>
</dbReference>
<dbReference type="AlphaFoldDB" id="A0A6G1CYS8"/>
<comment type="caution">
    <text evidence="2">The sequence shown here is derived from an EMBL/GenBank/DDBJ whole genome shotgun (WGS) entry which is preliminary data.</text>
</comment>
<sequence length="90" mass="9438">MRNGFSNYSPCRRSIATAAASRLLVHRTPPHLLRRIPRALAARPSPQSSSGAVATLGRPPLGHRAQMGHTAAASVGPVLGLTKPNSVELP</sequence>
<accession>A0A6G1CYS8</accession>
<proteinExistence type="predicted"/>
<keyword evidence="3" id="KW-1185">Reference proteome</keyword>
<dbReference type="EMBL" id="SPHZ02000007">
    <property type="protein sequence ID" value="KAF0905336.1"/>
    <property type="molecule type" value="Genomic_DNA"/>
</dbReference>
<protein>
    <submittedName>
        <fullName evidence="2">Uncharacterized protein</fullName>
    </submittedName>
</protein>